<comment type="caution">
    <text evidence="3">The sequence shown here is derived from an EMBL/GenBank/DDBJ whole genome shotgun (WGS) entry which is preliminary data.</text>
</comment>
<keyword evidence="1" id="KW-0808">Transferase</keyword>
<evidence type="ECO:0000313" key="3">
    <source>
        <dbReference type="EMBL" id="MFD2459254.1"/>
    </source>
</evidence>
<dbReference type="Gene3D" id="3.30.565.10">
    <property type="entry name" value="Histidine kinase-like ATPase, C-terminal domain"/>
    <property type="match status" value="1"/>
</dbReference>
<sequence length="144" mass="15734">MTLAEDVLPGTWVMDLRDASARTLAEMRAWATRQLTGLGAVHRGDVLLVATELVANAFEHGGGPRHIQLWRSVRPCGVRIEVADLTFRQPMMALSAAADPRGRGLLLVDRLAASWGVRQDPRRAGKTVWAHVPCYGNGRCAPRS</sequence>
<keyword evidence="3" id="KW-0067">ATP-binding</keyword>
<feature type="domain" description="Histidine kinase/HSP90-like ATPase" evidence="2">
    <location>
        <begin position="19"/>
        <end position="130"/>
    </location>
</feature>
<accession>A0ABW5GDC0</accession>
<dbReference type="EMBL" id="JBHUKU010000005">
    <property type="protein sequence ID" value="MFD2459254.1"/>
    <property type="molecule type" value="Genomic_DNA"/>
</dbReference>
<evidence type="ECO:0000313" key="4">
    <source>
        <dbReference type="Proteomes" id="UP001597419"/>
    </source>
</evidence>
<keyword evidence="3" id="KW-0547">Nucleotide-binding</keyword>
<dbReference type="InterPro" id="IPR036890">
    <property type="entry name" value="HATPase_C_sf"/>
</dbReference>
<reference evidence="4" key="1">
    <citation type="journal article" date="2019" name="Int. J. Syst. Evol. Microbiol.">
        <title>The Global Catalogue of Microorganisms (GCM) 10K type strain sequencing project: providing services to taxonomists for standard genome sequencing and annotation.</title>
        <authorList>
            <consortium name="The Broad Institute Genomics Platform"/>
            <consortium name="The Broad Institute Genome Sequencing Center for Infectious Disease"/>
            <person name="Wu L."/>
            <person name="Ma J."/>
        </authorList>
    </citation>
    <scope>NUCLEOTIDE SEQUENCE [LARGE SCALE GENOMIC DNA]</scope>
    <source>
        <strain evidence="4">CGMCC 4.7643</strain>
    </source>
</reference>
<keyword evidence="1" id="KW-0418">Kinase</keyword>
<keyword evidence="4" id="KW-1185">Reference proteome</keyword>
<dbReference type="InterPro" id="IPR003594">
    <property type="entry name" value="HATPase_dom"/>
</dbReference>
<keyword evidence="1" id="KW-0723">Serine/threonine-protein kinase</keyword>
<dbReference type="RefSeq" id="WP_345408054.1">
    <property type="nucleotide sequence ID" value="NZ_BAABHG010000025.1"/>
</dbReference>
<dbReference type="SUPFAM" id="SSF55874">
    <property type="entry name" value="ATPase domain of HSP90 chaperone/DNA topoisomerase II/histidine kinase"/>
    <property type="match status" value="1"/>
</dbReference>
<evidence type="ECO:0000256" key="1">
    <source>
        <dbReference type="ARBA" id="ARBA00022527"/>
    </source>
</evidence>
<dbReference type="PANTHER" id="PTHR35526">
    <property type="entry name" value="ANTI-SIGMA-F FACTOR RSBW-RELATED"/>
    <property type="match status" value="1"/>
</dbReference>
<dbReference type="PANTHER" id="PTHR35526:SF3">
    <property type="entry name" value="ANTI-SIGMA-F FACTOR RSBW"/>
    <property type="match status" value="1"/>
</dbReference>
<gene>
    <name evidence="3" type="ORF">ACFSYJ_11625</name>
</gene>
<organism evidence="3 4">
    <name type="scientific">Amycolatopsis samaneae</name>
    <dbReference type="NCBI Taxonomy" id="664691"/>
    <lineage>
        <taxon>Bacteria</taxon>
        <taxon>Bacillati</taxon>
        <taxon>Actinomycetota</taxon>
        <taxon>Actinomycetes</taxon>
        <taxon>Pseudonocardiales</taxon>
        <taxon>Pseudonocardiaceae</taxon>
        <taxon>Amycolatopsis</taxon>
    </lineage>
</organism>
<dbReference type="InterPro" id="IPR050267">
    <property type="entry name" value="Anti-sigma-factor_SerPK"/>
</dbReference>
<name>A0ABW5GDC0_9PSEU</name>
<dbReference type="Pfam" id="PF13581">
    <property type="entry name" value="HATPase_c_2"/>
    <property type="match status" value="1"/>
</dbReference>
<protein>
    <submittedName>
        <fullName evidence="3">ATP-binding protein</fullName>
    </submittedName>
</protein>
<dbReference type="CDD" id="cd16936">
    <property type="entry name" value="HATPase_RsbW-like"/>
    <property type="match status" value="1"/>
</dbReference>
<proteinExistence type="predicted"/>
<dbReference type="Proteomes" id="UP001597419">
    <property type="component" value="Unassembled WGS sequence"/>
</dbReference>
<evidence type="ECO:0000259" key="2">
    <source>
        <dbReference type="Pfam" id="PF13581"/>
    </source>
</evidence>
<dbReference type="GO" id="GO:0005524">
    <property type="term" value="F:ATP binding"/>
    <property type="evidence" value="ECO:0007669"/>
    <property type="project" value="UniProtKB-KW"/>
</dbReference>